<feature type="binding site" evidence="2">
    <location>
        <position position="273"/>
    </location>
    <ligand>
        <name>N(2)-succinyl-L-ornithine</name>
        <dbReference type="ChEBI" id="CHEBI:58514"/>
    </ligand>
</feature>
<feature type="binding site" description="in other chain" evidence="2">
    <location>
        <begin position="47"/>
        <end position="50"/>
    </location>
    <ligand>
        <name>carbamoyl phosphate</name>
        <dbReference type="ChEBI" id="CHEBI:58228"/>
        <note>ligand shared between two neighboring subunits</note>
    </ligand>
</feature>
<evidence type="ECO:0000256" key="2">
    <source>
        <dbReference type="HAMAP-Rule" id="MF_02235"/>
    </source>
</evidence>
<evidence type="ECO:0000313" key="5">
    <source>
        <dbReference type="EMBL" id="APG65942.1"/>
    </source>
</evidence>
<dbReference type="Gene3D" id="3.40.50.1370">
    <property type="entry name" value="Aspartate/ornithine carbamoyltransferase"/>
    <property type="match status" value="2"/>
</dbReference>
<evidence type="ECO:0000259" key="4">
    <source>
        <dbReference type="Pfam" id="PF02729"/>
    </source>
</evidence>
<dbReference type="SUPFAM" id="SSF53671">
    <property type="entry name" value="Aspartate/ornithine carbamoyltransferase"/>
    <property type="match status" value="1"/>
</dbReference>
<dbReference type="Pfam" id="PF02729">
    <property type="entry name" value="OTCace_N"/>
    <property type="match status" value="1"/>
</dbReference>
<feature type="binding site" description="in other chain" evidence="2">
    <location>
        <position position="110"/>
    </location>
    <ligand>
        <name>carbamoyl phosphate</name>
        <dbReference type="ChEBI" id="CHEBI:58228"/>
        <note>ligand shared between two neighboring subunits</note>
    </ligand>
</feature>
<accession>A0A1L3JLG3</accession>
<feature type="domain" description="Aspartate/ornithine carbamoyltransferase carbamoyl-P binding" evidence="4">
    <location>
        <begin position="8"/>
        <end position="160"/>
    </location>
</feature>
<dbReference type="GO" id="GO:0042450">
    <property type="term" value="P:L-arginine biosynthetic process via ornithine"/>
    <property type="evidence" value="ECO:0007669"/>
    <property type="project" value="TreeGrafter"/>
</dbReference>
<dbReference type="PANTHER" id="PTHR45753">
    <property type="entry name" value="ORNITHINE CARBAMOYLTRANSFERASE, MITOCHONDRIAL"/>
    <property type="match status" value="1"/>
</dbReference>
<dbReference type="InterPro" id="IPR006131">
    <property type="entry name" value="Asp_carbamoyltransf_Asp/Orn-bd"/>
</dbReference>
<comment type="similarity">
    <text evidence="2">Belongs to the aspartate/ornithine carbamoyltransferase superfamily. SOTCase family.</text>
</comment>
<dbReference type="OrthoDB" id="9802587at2"/>
<dbReference type="STRING" id="1850252.LPB136_11465"/>
<sequence>MKKYTHIDDIDNINSWIEEAKEIKANPLKNIALGKNKTLGLLFFNSSLRTRLSTQKAALNLGMNPIVMNVSGDAWGIEFEDGTVMNGTTAEHIKEAAAVVSQYCDVIAVRAFPSLTDKEKDESEQVLNSFVKYASVPIVNMESAISHPLQGLTDALTISENSTKKRPKVVLSWAPHVKALPHAVANSFTQAMQKMDVEFVIANPEGYNLNSEITKNTRITHNQNEAFKDADFVYTKNWSSYDDYGQVLNTDPNWMITKEKIDEAKFMHCLPVRRNVVVEDAVLDSDSSLVIEQANNRTYAAQLVLKKILEDL</sequence>
<protein>
    <recommendedName>
        <fullName evidence="2">N-succinylornithine carbamoyltransferase</fullName>
        <ecNumber evidence="2">2.1.3.11</ecNumber>
    </recommendedName>
    <alternativeName>
        <fullName evidence="2">N-succinyl-L-ornithine transcarbamylase</fullName>
        <shortName evidence="2">SOTCase</shortName>
    </alternativeName>
</protein>
<dbReference type="PRINTS" id="PR00100">
    <property type="entry name" value="AOTCASE"/>
</dbReference>
<dbReference type="UniPathway" id="UPA00068"/>
<reference evidence="5 6" key="1">
    <citation type="submission" date="2016-11" db="EMBL/GenBank/DDBJ databases">
        <title>Tenacibaculum sp. LPB0136, isolated from marine environment.</title>
        <authorList>
            <person name="Kim E."/>
            <person name="Yi H."/>
        </authorList>
    </citation>
    <scope>NUCLEOTIDE SEQUENCE [LARGE SCALE GENOMIC DNA]</scope>
    <source>
        <strain evidence="5 6">LPB0136</strain>
    </source>
</reference>
<dbReference type="GO" id="GO:0019240">
    <property type="term" value="P:citrulline biosynthetic process"/>
    <property type="evidence" value="ECO:0007669"/>
    <property type="project" value="TreeGrafter"/>
</dbReference>
<comment type="subunit">
    <text evidence="2">Homotrimer.</text>
</comment>
<comment type="catalytic activity">
    <reaction evidence="2">
        <text>N(2)-succinyl-L-ornithine + carbamoyl phosphate = N(2)-succinyl-L-citrulline + phosphate + H(+)</text>
        <dbReference type="Rhea" id="RHEA:25884"/>
        <dbReference type="ChEBI" id="CHEBI:15378"/>
        <dbReference type="ChEBI" id="CHEBI:43474"/>
        <dbReference type="ChEBI" id="CHEBI:58228"/>
        <dbReference type="ChEBI" id="CHEBI:58514"/>
        <dbReference type="ChEBI" id="CHEBI:58862"/>
        <dbReference type="EC" id="2.1.3.11"/>
    </reaction>
</comment>
<comment type="pathway">
    <text evidence="2">Amino-acid biosynthesis; L-arginine biosynthesis.</text>
</comment>
<dbReference type="InterPro" id="IPR006132">
    <property type="entry name" value="Asp/Orn_carbamoyltranf_P-bd"/>
</dbReference>
<feature type="binding site" description="in other chain" evidence="2">
    <location>
        <position position="297"/>
    </location>
    <ligand>
        <name>carbamoyl phosphate</name>
        <dbReference type="ChEBI" id="CHEBI:58228"/>
        <note>ligand shared between two neighboring subunits</note>
    </ligand>
</feature>
<feature type="domain" description="Aspartate/ornithine carbamoyltransferase Asp/Orn-binding" evidence="3">
    <location>
        <begin position="184"/>
        <end position="305"/>
    </location>
</feature>
<dbReference type="EMBL" id="CP018155">
    <property type="protein sequence ID" value="APG65942.1"/>
    <property type="molecule type" value="Genomic_DNA"/>
</dbReference>
<feature type="binding site" description="in other chain" evidence="2">
    <location>
        <begin position="269"/>
        <end position="270"/>
    </location>
    <ligand>
        <name>carbamoyl phosphate</name>
        <dbReference type="ChEBI" id="CHEBI:58228"/>
        <note>ligand shared between two neighboring subunits</note>
    </ligand>
</feature>
<feature type="binding site" evidence="2">
    <location>
        <position position="236"/>
    </location>
    <ligand>
        <name>N(2)-succinyl-L-ornithine</name>
        <dbReference type="ChEBI" id="CHEBI:58514"/>
    </ligand>
</feature>
<dbReference type="InterPro" id="IPR036901">
    <property type="entry name" value="Asp/Orn_carbamoylTrfase_sf"/>
</dbReference>
<dbReference type="AlphaFoldDB" id="A0A1L3JLG3"/>
<proteinExistence type="inferred from homology"/>
<dbReference type="Proteomes" id="UP000181898">
    <property type="component" value="Chromosome"/>
</dbReference>
<dbReference type="GO" id="GO:0016597">
    <property type="term" value="F:amino acid binding"/>
    <property type="evidence" value="ECO:0007669"/>
    <property type="project" value="InterPro"/>
</dbReference>
<dbReference type="PRINTS" id="PR00101">
    <property type="entry name" value="ATCASE"/>
</dbReference>
<dbReference type="EC" id="2.1.3.11" evidence="2"/>
<feature type="binding site" evidence="2">
    <location>
        <position position="142"/>
    </location>
    <ligand>
        <name>N(2)-succinyl-L-ornithine</name>
        <dbReference type="ChEBI" id="CHEBI:58514"/>
    </ligand>
</feature>
<comment type="function">
    <text evidence="2">Catalyzes the transfer of the carbamoyl group from carbamoyl phosphate to the delta-amino group of N(2)-succinyl-L-ornithine to produce N(2)-succinyl-L-citrulline. Is essential for arginine biosynthesis.</text>
</comment>
<keyword evidence="1 2" id="KW-0808">Transferase</keyword>
<evidence type="ECO:0000259" key="3">
    <source>
        <dbReference type="Pfam" id="PF00185"/>
    </source>
</evidence>
<gene>
    <name evidence="2" type="primary">argF'</name>
    <name evidence="5" type="ORF">LPB136_11465</name>
</gene>
<keyword evidence="2" id="KW-0055">Arginine biosynthesis</keyword>
<dbReference type="PANTHER" id="PTHR45753:SF3">
    <property type="entry name" value="ORNITHINE TRANSCARBAMYLASE, MITOCHONDRIAL"/>
    <property type="match status" value="1"/>
</dbReference>
<evidence type="ECO:0000313" key="6">
    <source>
        <dbReference type="Proteomes" id="UP000181898"/>
    </source>
</evidence>
<name>A0A1L3JLG3_9FLAO</name>
<dbReference type="KEGG" id="ten:LPB136_11465"/>
<dbReference type="RefSeq" id="WP_072556465.1">
    <property type="nucleotide sequence ID" value="NZ_CP018155.1"/>
</dbReference>
<keyword evidence="6" id="KW-1185">Reference proteome</keyword>
<feature type="binding site" evidence="2">
    <location>
        <position position="176"/>
    </location>
    <ligand>
        <name>N(2)-succinyl-L-ornithine</name>
        <dbReference type="ChEBI" id="CHEBI:58514"/>
    </ligand>
</feature>
<feature type="binding site" evidence="2">
    <location>
        <position position="75"/>
    </location>
    <ligand>
        <name>carbamoyl phosphate</name>
        <dbReference type="ChEBI" id="CHEBI:58228"/>
        <note>ligand shared between two neighboring subunits</note>
    </ligand>
</feature>
<evidence type="ECO:0000256" key="1">
    <source>
        <dbReference type="ARBA" id="ARBA00022679"/>
    </source>
</evidence>
<feature type="binding site" description="in other chain" evidence="2">
    <location>
        <begin position="147"/>
        <end position="150"/>
    </location>
    <ligand>
        <name>carbamoyl phosphate</name>
        <dbReference type="ChEBI" id="CHEBI:58228"/>
        <note>ligand shared between two neighboring subunits</note>
    </ligand>
</feature>
<keyword evidence="2" id="KW-0028">Amino-acid biosynthesis</keyword>
<dbReference type="HAMAP" id="MF_02235">
    <property type="entry name" value="SOTCase"/>
    <property type="match status" value="1"/>
</dbReference>
<dbReference type="NCBIfam" id="NF003384">
    <property type="entry name" value="PRK04523.1"/>
    <property type="match status" value="1"/>
</dbReference>
<dbReference type="Pfam" id="PF00185">
    <property type="entry name" value="OTCace"/>
    <property type="match status" value="1"/>
</dbReference>
<dbReference type="InterPro" id="IPR006130">
    <property type="entry name" value="Asp/Orn_carbamoylTrfase"/>
</dbReference>
<dbReference type="InterPro" id="IPR043696">
    <property type="entry name" value="ArgF'-like"/>
</dbReference>
<dbReference type="GO" id="GO:0004585">
    <property type="term" value="F:ornithine carbamoyltransferase activity"/>
    <property type="evidence" value="ECO:0007669"/>
    <property type="project" value="InterPro"/>
</dbReference>
<organism evidence="5 6">
    <name type="scientific">Tenacibaculum todarodis</name>
    <dbReference type="NCBI Taxonomy" id="1850252"/>
    <lineage>
        <taxon>Bacteria</taxon>
        <taxon>Pseudomonadati</taxon>
        <taxon>Bacteroidota</taxon>
        <taxon>Flavobacteriia</taxon>
        <taxon>Flavobacteriales</taxon>
        <taxon>Flavobacteriaceae</taxon>
        <taxon>Tenacibaculum</taxon>
    </lineage>
</organism>